<feature type="domain" description="ShKT" evidence="1">
    <location>
        <begin position="34"/>
        <end position="72"/>
    </location>
</feature>
<dbReference type="Proteomes" id="UP000593567">
    <property type="component" value="Unassembled WGS sequence"/>
</dbReference>
<organism evidence="2 3">
    <name type="scientific">Bugula neritina</name>
    <name type="common">Brown bryozoan</name>
    <name type="synonym">Sertularia neritina</name>
    <dbReference type="NCBI Taxonomy" id="10212"/>
    <lineage>
        <taxon>Eukaryota</taxon>
        <taxon>Metazoa</taxon>
        <taxon>Spiralia</taxon>
        <taxon>Lophotrochozoa</taxon>
        <taxon>Bryozoa</taxon>
        <taxon>Gymnolaemata</taxon>
        <taxon>Cheilostomatida</taxon>
        <taxon>Flustrina</taxon>
        <taxon>Buguloidea</taxon>
        <taxon>Bugulidae</taxon>
        <taxon>Bugula</taxon>
    </lineage>
</organism>
<evidence type="ECO:0000259" key="1">
    <source>
        <dbReference type="Pfam" id="PF01549"/>
    </source>
</evidence>
<accession>A0A7J7KDV5</accession>
<protein>
    <recommendedName>
        <fullName evidence="1">ShKT domain-containing protein</fullName>
    </recommendedName>
</protein>
<dbReference type="Pfam" id="PF01549">
    <property type="entry name" value="ShK"/>
    <property type="match status" value="1"/>
</dbReference>
<keyword evidence="3" id="KW-1185">Reference proteome</keyword>
<gene>
    <name evidence="2" type="ORF">EB796_005646</name>
</gene>
<evidence type="ECO:0000313" key="2">
    <source>
        <dbReference type="EMBL" id="KAF6036041.1"/>
    </source>
</evidence>
<dbReference type="InterPro" id="IPR003582">
    <property type="entry name" value="ShKT_dom"/>
</dbReference>
<reference evidence="2" key="1">
    <citation type="submission" date="2020-06" db="EMBL/GenBank/DDBJ databases">
        <title>Draft genome of Bugula neritina, a colonial animal packing powerful symbionts and potential medicines.</title>
        <authorList>
            <person name="Rayko M."/>
        </authorList>
    </citation>
    <scope>NUCLEOTIDE SEQUENCE [LARGE SCALE GENOMIC DNA]</scope>
    <source>
        <strain evidence="2">Kwan_BN1</strain>
    </source>
</reference>
<comment type="caution">
    <text evidence="2">The sequence shown here is derived from an EMBL/GenBank/DDBJ whole genome shotgun (WGS) entry which is preliminary data.</text>
</comment>
<dbReference type="AlphaFoldDB" id="A0A7J7KDV5"/>
<sequence length="118" mass="13749">MATEELFDLLIRLKFIDSDSLHHKPVLATRPPVDCIDRVPSCDKRIKEYGHCDPSSHFFHWMHENCYRSCGLTHVYTTLRTTTQAFNRKYFEKGMLAIALCAEIFSSVWLLNREIKAA</sequence>
<dbReference type="EMBL" id="VXIV02000790">
    <property type="protein sequence ID" value="KAF6036041.1"/>
    <property type="molecule type" value="Genomic_DNA"/>
</dbReference>
<proteinExistence type="predicted"/>
<evidence type="ECO:0000313" key="3">
    <source>
        <dbReference type="Proteomes" id="UP000593567"/>
    </source>
</evidence>
<name>A0A7J7KDV5_BUGNE</name>